<evidence type="ECO:0000256" key="8">
    <source>
        <dbReference type="ARBA" id="ARBA00022786"/>
    </source>
</evidence>
<reference evidence="13" key="1">
    <citation type="journal article" date="2018" name="DNA Res.">
        <title>Multiple hybrid de novo genome assembly of finger millet, an orphan allotetraploid crop.</title>
        <authorList>
            <person name="Hatakeyama M."/>
            <person name="Aluri S."/>
            <person name="Balachadran M.T."/>
            <person name="Sivarajan S.R."/>
            <person name="Patrignani A."/>
            <person name="Gruter S."/>
            <person name="Poveda L."/>
            <person name="Shimizu-Inatsugi R."/>
            <person name="Baeten J."/>
            <person name="Francoijs K.J."/>
            <person name="Nataraja K.N."/>
            <person name="Reddy Y.A.N."/>
            <person name="Phadnis S."/>
            <person name="Ravikumar R.L."/>
            <person name="Schlapbach R."/>
            <person name="Sreeman S.M."/>
            <person name="Shimizu K.K."/>
        </authorList>
    </citation>
    <scope>NUCLEOTIDE SEQUENCE</scope>
</reference>
<feature type="domain" description="SIAH-type" evidence="12">
    <location>
        <begin position="96"/>
        <end position="162"/>
    </location>
</feature>
<evidence type="ECO:0000313" key="14">
    <source>
        <dbReference type="Proteomes" id="UP001054889"/>
    </source>
</evidence>
<dbReference type="EMBL" id="BQKI01000005">
    <property type="protein sequence ID" value="GJM94631.1"/>
    <property type="molecule type" value="Genomic_DNA"/>
</dbReference>
<dbReference type="Pfam" id="PF21361">
    <property type="entry name" value="Sina_ZnF"/>
    <property type="match status" value="1"/>
</dbReference>
<feature type="region of interest" description="Disordered" evidence="11">
    <location>
        <begin position="1"/>
        <end position="23"/>
    </location>
</feature>
<dbReference type="InterPro" id="IPR052088">
    <property type="entry name" value="E3_ubiquitin-ligase_SINA"/>
</dbReference>
<evidence type="ECO:0000256" key="1">
    <source>
        <dbReference type="ARBA" id="ARBA00000900"/>
    </source>
</evidence>
<dbReference type="InterPro" id="IPR013010">
    <property type="entry name" value="Znf_SIAH"/>
</dbReference>
<feature type="compositionally biased region" description="Acidic residues" evidence="11">
    <location>
        <begin position="1"/>
        <end position="14"/>
    </location>
</feature>
<dbReference type="Pfam" id="PF19026">
    <property type="entry name" value="UBA_HYPK"/>
    <property type="match status" value="2"/>
</dbReference>
<evidence type="ECO:0000256" key="10">
    <source>
        <dbReference type="PROSITE-ProRule" id="PRU00455"/>
    </source>
</evidence>
<keyword evidence="8" id="KW-0833">Ubl conjugation pathway</keyword>
<dbReference type="InterPro" id="IPR044034">
    <property type="entry name" value="NAC-like_UBA"/>
</dbReference>
<name>A0AAV5C8N2_ELECO</name>
<dbReference type="SUPFAM" id="SSF49599">
    <property type="entry name" value="TRAF domain-like"/>
    <property type="match status" value="1"/>
</dbReference>
<dbReference type="GO" id="GO:0005737">
    <property type="term" value="C:cytoplasm"/>
    <property type="evidence" value="ECO:0007669"/>
    <property type="project" value="TreeGrafter"/>
</dbReference>
<keyword evidence="9" id="KW-0862">Zinc</keyword>
<dbReference type="EC" id="2.3.2.27" evidence="4"/>
<comment type="catalytic activity">
    <reaction evidence="1">
        <text>S-ubiquitinyl-[E2 ubiquitin-conjugating enzyme]-L-cysteine + [acceptor protein]-L-lysine = [E2 ubiquitin-conjugating enzyme]-L-cysteine + N(6)-ubiquitinyl-[acceptor protein]-L-lysine.</text>
        <dbReference type="EC" id="2.3.2.27"/>
    </reaction>
</comment>
<evidence type="ECO:0000256" key="5">
    <source>
        <dbReference type="ARBA" id="ARBA00022679"/>
    </source>
</evidence>
<comment type="similarity">
    <text evidence="3">Belongs to the SINA (Seven in absentia) family.</text>
</comment>
<dbReference type="Gene3D" id="3.30.40.10">
    <property type="entry name" value="Zinc/RING finger domain, C3HC4 (zinc finger)"/>
    <property type="match status" value="1"/>
</dbReference>
<keyword evidence="5" id="KW-0808">Transferase</keyword>
<organism evidence="13 14">
    <name type="scientific">Eleusine coracana subsp. coracana</name>
    <dbReference type="NCBI Taxonomy" id="191504"/>
    <lineage>
        <taxon>Eukaryota</taxon>
        <taxon>Viridiplantae</taxon>
        <taxon>Streptophyta</taxon>
        <taxon>Embryophyta</taxon>
        <taxon>Tracheophyta</taxon>
        <taxon>Spermatophyta</taxon>
        <taxon>Magnoliopsida</taxon>
        <taxon>Liliopsida</taxon>
        <taxon>Poales</taxon>
        <taxon>Poaceae</taxon>
        <taxon>PACMAD clade</taxon>
        <taxon>Chloridoideae</taxon>
        <taxon>Cynodonteae</taxon>
        <taxon>Eleusininae</taxon>
        <taxon>Eleusine</taxon>
    </lineage>
</organism>
<keyword evidence="7 10" id="KW-0863">Zinc-finger</keyword>
<dbReference type="CDD" id="cd16571">
    <property type="entry name" value="RING-HC_SIAHs"/>
    <property type="match status" value="1"/>
</dbReference>
<comment type="pathway">
    <text evidence="2">Protein modification; protein ubiquitination.</text>
</comment>
<evidence type="ECO:0000256" key="6">
    <source>
        <dbReference type="ARBA" id="ARBA00022723"/>
    </source>
</evidence>
<dbReference type="InterPro" id="IPR049548">
    <property type="entry name" value="Sina-like_RING"/>
</dbReference>
<evidence type="ECO:0000313" key="13">
    <source>
        <dbReference type="EMBL" id="GJM94631.1"/>
    </source>
</evidence>
<dbReference type="Pfam" id="PF21362">
    <property type="entry name" value="Sina_RING"/>
    <property type="match status" value="1"/>
</dbReference>
<dbReference type="Gene3D" id="1.10.8.10">
    <property type="entry name" value="DNA helicase RuvA subunit, C-terminal domain"/>
    <property type="match status" value="2"/>
</dbReference>
<keyword evidence="6" id="KW-0479">Metal-binding</keyword>
<keyword evidence="14" id="KW-1185">Reference proteome</keyword>
<evidence type="ECO:0000256" key="9">
    <source>
        <dbReference type="ARBA" id="ARBA00022833"/>
    </source>
</evidence>
<evidence type="ECO:0000256" key="3">
    <source>
        <dbReference type="ARBA" id="ARBA00009119"/>
    </source>
</evidence>
<evidence type="ECO:0000256" key="11">
    <source>
        <dbReference type="SAM" id="MobiDB-lite"/>
    </source>
</evidence>
<accession>A0AAV5C8N2</accession>
<evidence type="ECO:0000259" key="12">
    <source>
        <dbReference type="PROSITE" id="PS51081"/>
    </source>
</evidence>
<gene>
    <name evidence="13" type="primary">ga11293</name>
    <name evidence="13" type="ORF">PR202_ga11293</name>
</gene>
<protein>
    <recommendedName>
        <fullName evidence="4">RING-type E3 ubiquitin transferase</fullName>
        <ecNumber evidence="4">2.3.2.27</ecNumber>
    </recommendedName>
</protein>
<reference evidence="13" key="2">
    <citation type="submission" date="2021-12" db="EMBL/GenBank/DDBJ databases">
        <title>Resequencing data analysis of finger millet.</title>
        <authorList>
            <person name="Hatakeyama M."/>
            <person name="Aluri S."/>
            <person name="Balachadran M.T."/>
            <person name="Sivarajan S.R."/>
            <person name="Poveda L."/>
            <person name="Shimizu-Inatsugi R."/>
            <person name="Schlapbach R."/>
            <person name="Sreeman S.M."/>
            <person name="Shimizu K.K."/>
        </authorList>
    </citation>
    <scope>NUCLEOTIDE SEQUENCE</scope>
</reference>
<dbReference type="InterPro" id="IPR013083">
    <property type="entry name" value="Znf_RING/FYVE/PHD"/>
</dbReference>
<dbReference type="PROSITE" id="PS51081">
    <property type="entry name" value="ZF_SIAH"/>
    <property type="match status" value="1"/>
</dbReference>
<evidence type="ECO:0000256" key="2">
    <source>
        <dbReference type="ARBA" id="ARBA00004906"/>
    </source>
</evidence>
<dbReference type="Proteomes" id="UP001054889">
    <property type="component" value="Unassembled WGS sequence"/>
</dbReference>
<dbReference type="AlphaFoldDB" id="A0AAV5C8N2"/>
<dbReference type="CDD" id="cd14358">
    <property type="entry name" value="UBA_NAC_euk"/>
    <property type="match status" value="1"/>
</dbReference>
<sequence length="410" mass="45351">MKPEIESVDLDNNDDLMPQKGSPSAVTVEDVNALDCGVGYHPLRPPIFQCNAGHVVCSPCHDKLQATGGKGKCHVCQCHIKGGYHRCHAMERLLESIRAPCPHTAHGCAARPVYYDRRSHRQSCPYAPYNCPPPPPPPPPHEACDFIGTDGAFLNHLYIVHFHDPAVKRFWLQELGKAMGKLQMVADDENEMIDLGGVARLETRDIKLVMQQASVSRAQAVKALKEHEGDILSAIISVKAYRIVYRSYNGCCSLELVETKELFGILEWILGGDDYGLGQTGADDQSMEDPLSGYQIRELHDKGDGAGSQSKELWKDNQLKAKIFDWPGLQQVNHSPPCIDPDFLGARPRQGDGQAAHGLCSLDFHEDKEEVDEAGLERRDIEFIMEQSSVSRTKAIKALKKYGGDFVSAI</sequence>
<evidence type="ECO:0000256" key="7">
    <source>
        <dbReference type="ARBA" id="ARBA00022771"/>
    </source>
</evidence>
<dbReference type="GO" id="GO:0008270">
    <property type="term" value="F:zinc ion binding"/>
    <property type="evidence" value="ECO:0007669"/>
    <property type="project" value="UniProtKB-KW"/>
</dbReference>
<proteinExistence type="inferred from homology"/>
<dbReference type="GO" id="GO:0061630">
    <property type="term" value="F:ubiquitin protein ligase activity"/>
    <property type="evidence" value="ECO:0007669"/>
    <property type="project" value="UniProtKB-EC"/>
</dbReference>
<comment type="caution">
    <text evidence="13">The sequence shown here is derived from an EMBL/GenBank/DDBJ whole genome shotgun (WGS) entry which is preliminary data.</text>
</comment>
<dbReference type="PANTHER" id="PTHR10315:SF96">
    <property type="entry name" value="SIAH-TYPE DOMAIN-CONTAINING PROTEIN"/>
    <property type="match status" value="1"/>
</dbReference>
<dbReference type="PANTHER" id="PTHR10315">
    <property type="entry name" value="E3 UBIQUITIN PROTEIN LIGASE SIAH"/>
    <property type="match status" value="1"/>
</dbReference>
<evidence type="ECO:0000256" key="4">
    <source>
        <dbReference type="ARBA" id="ARBA00012483"/>
    </source>
</evidence>